<reference evidence="2 3" key="1">
    <citation type="submission" date="2022-03" db="EMBL/GenBank/DDBJ databases">
        <title>Streptomyces yunnanensis P86,complete genome.</title>
        <authorList>
            <person name="Chen S."/>
            <person name="Zhang Q."/>
        </authorList>
    </citation>
    <scope>NUCLEOTIDE SEQUENCE [LARGE SCALE GENOMIC DNA]</scope>
    <source>
        <strain evidence="2 3">P86</strain>
    </source>
</reference>
<protein>
    <submittedName>
        <fullName evidence="2">Uncharacterized protein</fullName>
    </submittedName>
</protein>
<evidence type="ECO:0000256" key="1">
    <source>
        <dbReference type="SAM" id="MobiDB-lite"/>
    </source>
</evidence>
<feature type="region of interest" description="Disordered" evidence="1">
    <location>
        <begin position="1"/>
        <end position="27"/>
    </location>
</feature>
<organism evidence="2 3">
    <name type="scientific">Streptomyces yunnanensis</name>
    <dbReference type="NCBI Taxonomy" id="156453"/>
    <lineage>
        <taxon>Bacteria</taxon>
        <taxon>Bacillati</taxon>
        <taxon>Actinomycetota</taxon>
        <taxon>Actinomycetes</taxon>
        <taxon>Kitasatosporales</taxon>
        <taxon>Streptomycetaceae</taxon>
        <taxon>Streptomyces</taxon>
    </lineage>
</organism>
<dbReference type="EMBL" id="CP095749">
    <property type="protein sequence ID" value="WEB46121.1"/>
    <property type="molecule type" value="Genomic_DNA"/>
</dbReference>
<sequence>MEKHGFAGPAPSRHSTKRPTGHARQDAERIVCVQDGHAYTFSGAQLPVFVNAKAGRFAELARHLVPGPPTSACGRSFWLPWLRAGACGHRGPGRSDTPEQIVTQLAERSVLGDDGAIGIAAFTPYGRSSPAL</sequence>
<proteinExistence type="predicted"/>
<accession>A0ABY8AR57</accession>
<dbReference type="Proteomes" id="UP001218629">
    <property type="component" value="Chromosome"/>
</dbReference>
<gene>
    <name evidence="2" type="ORF">MOV08_00875</name>
</gene>
<evidence type="ECO:0000313" key="2">
    <source>
        <dbReference type="EMBL" id="WEB46121.1"/>
    </source>
</evidence>
<keyword evidence="3" id="KW-1185">Reference proteome</keyword>
<dbReference type="RefSeq" id="WP_275312056.1">
    <property type="nucleotide sequence ID" value="NZ_CP095749.1"/>
</dbReference>
<name>A0ABY8AR57_9ACTN</name>
<evidence type="ECO:0000313" key="3">
    <source>
        <dbReference type="Proteomes" id="UP001218629"/>
    </source>
</evidence>